<evidence type="ECO:0000313" key="3">
    <source>
        <dbReference type="Proteomes" id="UP000186601"/>
    </source>
</evidence>
<dbReference type="EMBL" id="MLYV02001111">
    <property type="protein sequence ID" value="PSR73079.1"/>
    <property type="molecule type" value="Genomic_DNA"/>
</dbReference>
<dbReference type="AlphaFoldDB" id="A0A2R6NL08"/>
<comment type="caution">
    <text evidence="2">The sequence shown here is derived from an EMBL/GenBank/DDBJ whole genome shotgun (WGS) entry which is preliminary data.</text>
</comment>
<proteinExistence type="predicted"/>
<feature type="region of interest" description="Disordered" evidence="1">
    <location>
        <begin position="1"/>
        <end position="38"/>
    </location>
</feature>
<keyword evidence="3" id="KW-1185">Reference proteome</keyword>
<name>A0A2R6NL08_9APHY</name>
<reference evidence="2 3" key="1">
    <citation type="submission" date="2018-02" db="EMBL/GenBank/DDBJ databases">
        <title>Genome sequence of the basidiomycete white-rot fungus Phlebia centrifuga.</title>
        <authorList>
            <person name="Granchi Z."/>
            <person name="Peng M."/>
            <person name="de Vries R.P."/>
            <person name="Hilden K."/>
            <person name="Makela M.R."/>
            <person name="Grigoriev I."/>
            <person name="Riley R."/>
        </authorList>
    </citation>
    <scope>NUCLEOTIDE SEQUENCE [LARGE SCALE GENOMIC DNA]</scope>
    <source>
        <strain evidence="2 3">FBCC195</strain>
    </source>
</reference>
<organism evidence="2 3">
    <name type="scientific">Hermanssonia centrifuga</name>
    <dbReference type="NCBI Taxonomy" id="98765"/>
    <lineage>
        <taxon>Eukaryota</taxon>
        <taxon>Fungi</taxon>
        <taxon>Dikarya</taxon>
        <taxon>Basidiomycota</taxon>
        <taxon>Agaricomycotina</taxon>
        <taxon>Agaricomycetes</taxon>
        <taxon>Polyporales</taxon>
        <taxon>Meruliaceae</taxon>
        <taxon>Hermanssonia</taxon>
    </lineage>
</organism>
<evidence type="ECO:0000313" key="2">
    <source>
        <dbReference type="EMBL" id="PSR73079.1"/>
    </source>
</evidence>
<sequence>MSSASPPKDSDHQQELGLATADGGENAACNKDLEESGSEDEAIVNVQTLHGIARAAVASKLTNRQSIIDLNASVYVAQQERARAETELRRKDSELADSKCKQAELQAQLDHALLATKHA</sequence>
<dbReference type="Proteomes" id="UP000186601">
    <property type="component" value="Unassembled WGS sequence"/>
</dbReference>
<gene>
    <name evidence="2" type="ORF">PHLCEN_2v11049</name>
</gene>
<protein>
    <submittedName>
        <fullName evidence="2">Uncharacterized protein</fullName>
    </submittedName>
</protein>
<accession>A0A2R6NL08</accession>
<evidence type="ECO:0000256" key="1">
    <source>
        <dbReference type="SAM" id="MobiDB-lite"/>
    </source>
</evidence>